<dbReference type="Pfam" id="PF12709">
    <property type="entry name" value="Fungal_TACC"/>
    <property type="match status" value="1"/>
</dbReference>
<feature type="coiled-coil region" evidence="1">
    <location>
        <begin position="452"/>
        <end position="486"/>
    </location>
</feature>
<reference evidence="3 4" key="1">
    <citation type="journal article" date="2023" name="G3 (Bethesda)">
        <title>A high-quality reference genome for the fission yeast Schizosaccharomyces osmophilus.</title>
        <authorList>
            <person name="Jia G.S."/>
            <person name="Zhang W.C."/>
            <person name="Liang Y."/>
            <person name="Liu X.H."/>
            <person name="Rhind N."/>
            <person name="Pidoux A."/>
            <person name="Brysch-Herzberg M."/>
            <person name="Du L.L."/>
        </authorList>
    </citation>
    <scope>NUCLEOTIDE SEQUENCE [LARGE SCALE GENOMIC DNA]</scope>
    <source>
        <strain evidence="3 4">CBS 15793</strain>
    </source>
</reference>
<dbReference type="EMBL" id="CP115612">
    <property type="protein sequence ID" value="WBW73210.1"/>
    <property type="molecule type" value="Genomic_DNA"/>
</dbReference>
<keyword evidence="4" id="KW-1185">Reference proteome</keyword>
<feature type="compositionally biased region" description="Polar residues" evidence="2">
    <location>
        <begin position="88"/>
        <end position="100"/>
    </location>
</feature>
<dbReference type="GeneID" id="80876959"/>
<feature type="compositionally biased region" description="Polar residues" evidence="2">
    <location>
        <begin position="138"/>
        <end position="152"/>
    </location>
</feature>
<keyword evidence="1" id="KW-0175">Coiled coil</keyword>
<organism evidence="3 4">
    <name type="scientific">Schizosaccharomyces osmophilus</name>
    <dbReference type="NCBI Taxonomy" id="2545709"/>
    <lineage>
        <taxon>Eukaryota</taxon>
        <taxon>Fungi</taxon>
        <taxon>Dikarya</taxon>
        <taxon>Ascomycota</taxon>
        <taxon>Taphrinomycotina</taxon>
        <taxon>Schizosaccharomycetes</taxon>
        <taxon>Schizosaccharomycetales</taxon>
        <taxon>Schizosaccharomycetaceae</taxon>
        <taxon>Schizosaccharomyces</taxon>
    </lineage>
</organism>
<proteinExistence type="predicted"/>
<evidence type="ECO:0000313" key="3">
    <source>
        <dbReference type="EMBL" id="WBW73210.1"/>
    </source>
</evidence>
<feature type="compositionally biased region" description="Low complexity" evidence="2">
    <location>
        <begin position="318"/>
        <end position="328"/>
    </location>
</feature>
<name>A0AAE9WCB0_9SCHI</name>
<gene>
    <name evidence="3" type="primary">alp7</name>
    <name evidence="3" type="ORF">SOMG_03480</name>
</gene>
<evidence type="ECO:0000313" key="4">
    <source>
        <dbReference type="Proteomes" id="UP001212411"/>
    </source>
</evidence>
<sequence length="500" mass="55794">MSNMNSIQEDQSIPQNFMSKEGNTYGQRDSGFFRGTEDAMPAPKLYPKLSARSATTQYQFKESLNKRVNDRLHSLEMHRPSYDAPMASYSSAPSHGSTPRQMRMHPPQIFQHKTPEFKHRKRNAESVVTPKAPVTSAGVPTNNAPNTSTQALRQPAPASYVPSSTSSFSFRPPNTSSQPQIDDQSASHVASVSSQKNNPADSSMQVAQPVSRFAPAPPSTELSNPSIPNSSDLPPEITLSASQKQQAALEAEVESYKAKLNGSQHEINSLHTSLSYLSGQLIAMNEQYQHLQNEYAVASSAKGTSQKLIEAQEEDKTSVSSVSSSSSSAKRQTYTQEDVDKLLQERMEKVAEDLHAQYSAKHTQKISAFKVNYAKKYDFTIQELQQQVTVAAANSNVGDPSWELERRNLQEDNDTLRKQLERAIQERQEMSAFLENFRADMASTDRSFIQKQSEQTDNLNVLNSQIEALQEQLRIERDERQAVIRMSEELAQVIETLGTK</sequence>
<feature type="region of interest" description="Disordered" evidence="2">
    <location>
        <begin position="308"/>
        <end position="336"/>
    </location>
</feature>
<feature type="compositionally biased region" description="Polar residues" evidence="2">
    <location>
        <begin position="196"/>
        <end position="208"/>
    </location>
</feature>
<dbReference type="RefSeq" id="XP_056037453.1">
    <property type="nucleotide sequence ID" value="XM_056182270.1"/>
</dbReference>
<feature type="region of interest" description="Disordered" evidence="2">
    <location>
        <begin position="82"/>
        <end position="245"/>
    </location>
</feature>
<dbReference type="Proteomes" id="UP001212411">
    <property type="component" value="Chromosome 2"/>
</dbReference>
<dbReference type="KEGG" id="som:SOMG_03480"/>
<feature type="compositionally biased region" description="Polar residues" evidence="2">
    <location>
        <begin position="1"/>
        <end position="27"/>
    </location>
</feature>
<protein>
    <submittedName>
        <fullName evidence="3">TACC protein Alp7</fullName>
    </submittedName>
</protein>
<evidence type="ECO:0000256" key="1">
    <source>
        <dbReference type="SAM" id="Coils"/>
    </source>
</evidence>
<feature type="compositionally biased region" description="Low complexity" evidence="2">
    <location>
        <begin position="155"/>
        <end position="195"/>
    </location>
</feature>
<feature type="region of interest" description="Disordered" evidence="2">
    <location>
        <begin position="1"/>
        <end position="50"/>
    </location>
</feature>
<feature type="compositionally biased region" description="Polar residues" evidence="2">
    <location>
        <begin position="220"/>
        <end position="232"/>
    </location>
</feature>
<dbReference type="AlphaFoldDB" id="A0AAE9WCB0"/>
<evidence type="ECO:0000256" key="2">
    <source>
        <dbReference type="SAM" id="MobiDB-lite"/>
    </source>
</evidence>
<accession>A0AAE9WCB0</accession>
<dbReference type="InterPro" id="IPR024312">
    <property type="entry name" value="TACC_fungi"/>
</dbReference>